<protein>
    <submittedName>
        <fullName evidence="3">Uncharacterized protein</fullName>
    </submittedName>
</protein>
<evidence type="ECO:0000256" key="1">
    <source>
        <dbReference type="SAM" id="MobiDB-lite"/>
    </source>
</evidence>
<keyword evidence="2" id="KW-0472">Membrane</keyword>
<evidence type="ECO:0000256" key="2">
    <source>
        <dbReference type="SAM" id="Phobius"/>
    </source>
</evidence>
<reference evidence="3 4" key="1">
    <citation type="submission" date="2024-12" db="EMBL/GenBank/DDBJ databases">
        <title>Forecasting of Potato common scab and diversities of Pathogenic streptomyces spp. in china.</title>
        <authorList>
            <person name="Handique U."/>
            <person name="Wu J."/>
        </authorList>
    </citation>
    <scope>NUCLEOTIDE SEQUENCE [LARGE SCALE GENOMIC DNA]</scope>
    <source>
        <strain evidence="3 4">ZRIMU1585</strain>
    </source>
</reference>
<dbReference type="RefSeq" id="WP_369276734.1">
    <property type="nucleotide sequence ID" value="NZ_JBJVMW010000060.1"/>
</dbReference>
<feature type="region of interest" description="Disordered" evidence="1">
    <location>
        <begin position="1"/>
        <end position="57"/>
    </location>
</feature>
<dbReference type="EMBL" id="JBJVNE010000054">
    <property type="protein sequence ID" value="MFM9653490.1"/>
    <property type="molecule type" value="Genomic_DNA"/>
</dbReference>
<feature type="transmembrane region" description="Helical" evidence="2">
    <location>
        <begin position="87"/>
        <end position="109"/>
    </location>
</feature>
<feature type="compositionally biased region" description="Low complexity" evidence="1">
    <location>
        <begin position="40"/>
        <end position="51"/>
    </location>
</feature>
<keyword evidence="2" id="KW-1133">Transmembrane helix</keyword>
<name>A0ABW9J0N3_STRGJ</name>
<accession>A0ABW9J0N3</accession>
<organism evidence="3 4">
    <name type="scientific">Streptomyces galilaeus</name>
    <dbReference type="NCBI Taxonomy" id="33899"/>
    <lineage>
        <taxon>Bacteria</taxon>
        <taxon>Bacillati</taxon>
        <taxon>Actinomycetota</taxon>
        <taxon>Actinomycetes</taxon>
        <taxon>Kitasatosporales</taxon>
        <taxon>Streptomycetaceae</taxon>
        <taxon>Streptomyces</taxon>
    </lineage>
</organism>
<proteinExistence type="predicted"/>
<sequence length="373" mass="40416">MTTTEPPDQRRDDPQPGGVGGTVAEPAAQQATQNEGLAGGPPAAAAQPPRQGDADEANGARESFASIVAETLGLAPGSSRRRRAVTLLVMLSIAFMAVFRDTLTGYLMIKPSVGRENDSNAEYEANKVPFTVSVRPEEAEPEAWAMVLDRALTPEEKQKLVAVENDRSGAFSYLKKLGGRPLATKATLENAPERYKDQLASSNLGGYADVFQMNVMSTRSTAVTINGWQVTDVICRKSTGHTIVHLPQQGGAAYEGLQLHIPPLVDEPVLTDEIEGQGESYFSTHVIEVGGGQPSGNYKVQAIAPPGQSCQWGIKVHYTDSYQTTRWVQLKEGNGKPLRIRTDSIPADARQEWVFIVQPWRLCDTSGLRKCIT</sequence>
<keyword evidence="2" id="KW-0812">Transmembrane</keyword>
<gene>
    <name evidence="3" type="ORF">ACKI1S_46375</name>
</gene>
<keyword evidence="4" id="KW-1185">Reference proteome</keyword>
<evidence type="ECO:0000313" key="4">
    <source>
        <dbReference type="Proteomes" id="UP001631993"/>
    </source>
</evidence>
<evidence type="ECO:0000313" key="3">
    <source>
        <dbReference type="EMBL" id="MFM9653490.1"/>
    </source>
</evidence>
<dbReference type="Proteomes" id="UP001631993">
    <property type="component" value="Unassembled WGS sequence"/>
</dbReference>
<comment type="caution">
    <text evidence="3">The sequence shown here is derived from an EMBL/GenBank/DDBJ whole genome shotgun (WGS) entry which is preliminary data.</text>
</comment>